<accession>A0A4Z2G9U5</accession>
<organism evidence="2 3">
    <name type="scientific">Liparis tanakae</name>
    <name type="common">Tanaka's snailfish</name>
    <dbReference type="NCBI Taxonomy" id="230148"/>
    <lineage>
        <taxon>Eukaryota</taxon>
        <taxon>Metazoa</taxon>
        <taxon>Chordata</taxon>
        <taxon>Craniata</taxon>
        <taxon>Vertebrata</taxon>
        <taxon>Euteleostomi</taxon>
        <taxon>Actinopterygii</taxon>
        <taxon>Neopterygii</taxon>
        <taxon>Teleostei</taxon>
        <taxon>Neoteleostei</taxon>
        <taxon>Acanthomorphata</taxon>
        <taxon>Eupercaria</taxon>
        <taxon>Perciformes</taxon>
        <taxon>Cottioidei</taxon>
        <taxon>Cottales</taxon>
        <taxon>Liparidae</taxon>
        <taxon>Liparis</taxon>
    </lineage>
</organism>
<evidence type="ECO:0000256" key="1">
    <source>
        <dbReference type="SAM" id="MobiDB-lite"/>
    </source>
</evidence>
<name>A0A4Z2G9U5_9TELE</name>
<dbReference type="Proteomes" id="UP000314294">
    <property type="component" value="Unassembled WGS sequence"/>
</dbReference>
<gene>
    <name evidence="2" type="ORF">EYF80_039455</name>
</gene>
<evidence type="ECO:0000313" key="2">
    <source>
        <dbReference type="EMBL" id="TNN50327.1"/>
    </source>
</evidence>
<dbReference type="AlphaFoldDB" id="A0A4Z2G9U5"/>
<keyword evidence="3" id="KW-1185">Reference proteome</keyword>
<comment type="caution">
    <text evidence="2">The sequence shown here is derived from an EMBL/GenBank/DDBJ whole genome shotgun (WGS) entry which is preliminary data.</text>
</comment>
<sequence>MKSRSMSSLLKVRGGGGGGSSRPFVPAVQNAEQGCCESAGGMRKSLSVATLPSIPPAERRADVVSIRGNRRRDGVN</sequence>
<proteinExistence type="predicted"/>
<reference evidence="2 3" key="1">
    <citation type="submission" date="2019-03" db="EMBL/GenBank/DDBJ databases">
        <title>First draft genome of Liparis tanakae, snailfish: a comprehensive survey of snailfish specific genes.</title>
        <authorList>
            <person name="Kim W."/>
            <person name="Song I."/>
            <person name="Jeong J.-H."/>
            <person name="Kim D."/>
            <person name="Kim S."/>
            <person name="Ryu S."/>
            <person name="Song J.Y."/>
            <person name="Lee S.K."/>
        </authorList>
    </citation>
    <scope>NUCLEOTIDE SEQUENCE [LARGE SCALE GENOMIC DNA]</scope>
    <source>
        <tissue evidence="2">Muscle</tissue>
    </source>
</reference>
<evidence type="ECO:0000313" key="3">
    <source>
        <dbReference type="Proteomes" id="UP000314294"/>
    </source>
</evidence>
<protein>
    <submittedName>
        <fullName evidence="2">Uncharacterized protein</fullName>
    </submittedName>
</protein>
<dbReference type="EMBL" id="SRLO01000621">
    <property type="protein sequence ID" value="TNN50327.1"/>
    <property type="molecule type" value="Genomic_DNA"/>
</dbReference>
<feature type="region of interest" description="Disordered" evidence="1">
    <location>
        <begin position="1"/>
        <end position="25"/>
    </location>
</feature>